<evidence type="ECO:0008006" key="5">
    <source>
        <dbReference type="Google" id="ProtNLM"/>
    </source>
</evidence>
<name>A0A9D2EQL0_9FIRM</name>
<comment type="caution">
    <text evidence="3">The sequence shown here is derived from an EMBL/GenBank/DDBJ whole genome shotgun (WGS) entry which is preliminary data.</text>
</comment>
<keyword evidence="2" id="KW-1133">Transmembrane helix</keyword>
<evidence type="ECO:0000256" key="2">
    <source>
        <dbReference type="SAM" id="Phobius"/>
    </source>
</evidence>
<dbReference type="Proteomes" id="UP000824048">
    <property type="component" value="Unassembled WGS sequence"/>
</dbReference>
<feature type="region of interest" description="Disordered" evidence="1">
    <location>
        <begin position="120"/>
        <end position="141"/>
    </location>
</feature>
<evidence type="ECO:0000313" key="3">
    <source>
        <dbReference type="EMBL" id="HIZ41862.1"/>
    </source>
</evidence>
<organism evidence="3 4">
    <name type="scientific">Candidatus Gemmiger excrementigallinarum</name>
    <dbReference type="NCBI Taxonomy" id="2838609"/>
    <lineage>
        <taxon>Bacteria</taxon>
        <taxon>Bacillati</taxon>
        <taxon>Bacillota</taxon>
        <taxon>Clostridia</taxon>
        <taxon>Eubacteriales</taxon>
        <taxon>Gemmiger</taxon>
    </lineage>
</organism>
<protein>
    <recommendedName>
        <fullName evidence="5">Ada DNA repair metal-binding domain-containing protein</fullName>
    </recommendedName>
</protein>
<gene>
    <name evidence="3" type="ORF">H9811_04790</name>
</gene>
<evidence type="ECO:0000256" key="1">
    <source>
        <dbReference type="SAM" id="MobiDB-lite"/>
    </source>
</evidence>
<dbReference type="EMBL" id="DXBP01000031">
    <property type="protein sequence ID" value="HIZ41862.1"/>
    <property type="molecule type" value="Genomic_DNA"/>
</dbReference>
<feature type="transmembrane region" description="Helical" evidence="2">
    <location>
        <begin position="7"/>
        <end position="26"/>
    </location>
</feature>
<evidence type="ECO:0000313" key="4">
    <source>
        <dbReference type="Proteomes" id="UP000824048"/>
    </source>
</evidence>
<dbReference type="AlphaFoldDB" id="A0A9D2EQL0"/>
<accession>A0A9D2EQL0</accession>
<reference evidence="3" key="2">
    <citation type="submission" date="2021-04" db="EMBL/GenBank/DDBJ databases">
        <authorList>
            <person name="Gilroy R."/>
        </authorList>
    </citation>
    <scope>NUCLEOTIDE SEQUENCE</scope>
    <source>
        <strain evidence="3">ChiSxjej1B13-11774</strain>
    </source>
</reference>
<sequence length="195" mass="20172">MHILKTILRWILIALCLTALLAYGLFSVSGVTGLGIAVLALPIAPSRFLWKLILPPDSPRFAKEAILAAAFLLLLAASPAAVEQGATPDKTLPVATVTPSPAQISANSSASVAAPEISAAPQPSATQVPASEPVAAAEDEEQNAIGQNDTVYVSGSGNGKKYHLVSDCSNMKDPMGISRSEAEASGYTPCKRCCE</sequence>
<keyword evidence="2" id="KW-0472">Membrane</keyword>
<proteinExistence type="predicted"/>
<keyword evidence="2" id="KW-0812">Transmembrane</keyword>
<reference evidence="3" key="1">
    <citation type="journal article" date="2021" name="PeerJ">
        <title>Extensive microbial diversity within the chicken gut microbiome revealed by metagenomics and culture.</title>
        <authorList>
            <person name="Gilroy R."/>
            <person name="Ravi A."/>
            <person name="Getino M."/>
            <person name="Pursley I."/>
            <person name="Horton D.L."/>
            <person name="Alikhan N.F."/>
            <person name="Baker D."/>
            <person name="Gharbi K."/>
            <person name="Hall N."/>
            <person name="Watson M."/>
            <person name="Adriaenssens E.M."/>
            <person name="Foster-Nyarko E."/>
            <person name="Jarju S."/>
            <person name="Secka A."/>
            <person name="Antonio M."/>
            <person name="Oren A."/>
            <person name="Chaudhuri R.R."/>
            <person name="La Ragione R."/>
            <person name="Hildebrand F."/>
            <person name="Pallen M.J."/>
        </authorList>
    </citation>
    <scope>NUCLEOTIDE SEQUENCE</scope>
    <source>
        <strain evidence="3">ChiSxjej1B13-11774</strain>
    </source>
</reference>